<evidence type="ECO:0000259" key="3">
    <source>
        <dbReference type="Pfam" id="PF20846"/>
    </source>
</evidence>
<dbReference type="Proteomes" id="UP001501920">
    <property type="component" value="Chromosome 22"/>
</dbReference>
<keyword evidence="5" id="KW-1185">Reference proteome</keyword>
<evidence type="ECO:0000256" key="1">
    <source>
        <dbReference type="SAM" id="MobiDB-lite"/>
    </source>
</evidence>
<feature type="domain" description="Paraneoplastic antigen Ma-like N-terminal" evidence="3">
    <location>
        <begin position="2"/>
        <end position="89"/>
    </location>
</feature>
<evidence type="ECO:0008006" key="6">
    <source>
        <dbReference type="Google" id="ProtNLM"/>
    </source>
</evidence>
<dbReference type="PANTHER" id="PTHR23095:SF51">
    <property type="entry name" value="PARANEOPLASTIC ANTIGEN MA1 HOMOLOG-RELATED"/>
    <property type="match status" value="1"/>
</dbReference>
<organism evidence="4 5">
    <name type="scientific">Pygocentrus nattereri</name>
    <name type="common">Red-bellied piranha</name>
    <dbReference type="NCBI Taxonomy" id="42514"/>
    <lineage>
        <taxon>Eukaryota</taxon>
        <taxon>Metazoa</taxon>
        <taxon>Chordata</taxon>
        <taxon>Craniata</taxon>
        <taxon>Vertebrata</taxon>
        <taxon>Euteleostomi</taxon>
        <taxon>Actinopterygii</taxon>
        <taxon>Neopterygii</taxon>
        <taxon>Teleostei</taxon>
        <taxon>Ostariophysi</taxon>
        <taxon>Characiformes</taxon>
        <taxon>Characoidei</taxon>
        <taxon>Pygocentrus</taxon>
    </lineage>
</organism>
<evidence type="ECO:0000259" key="2">
    <source>
        <dbReference type="Pfam" id="PF14893"/>
    </source>
</evidence>
<dbReference type="Pfam" id="PF14893">
    <property type="entry name" value="PNMA"/>
    <property type="match status" value="1"/>
</dbReference>
<feature type="domain" description="Paraneoplastic antigen Ma-like C-terminal" evidence="2">
    <location>
        <begin position="151"/>
        <end position="311"/>
    </location>
</feature>
<dbReference type="InterPro" id="IPR026523">
    <property type="entry name" value="PNMA"/>
</dbReference>
<protein>
    <recommendedName>
        <fullName evidence="6">Paraneoplastic antigen Ma1 homolog</fullName>
    </recommendedName>
</protein>
<reference evidence="4" key="3">
    <citation type="submission" date="2025-09" db="UniProtKB">
        <authorList>
            <consortium name="Ensembl"/>
        </authorList>
    </citation>
    <scope>IDENTIFICATION</scope>
</reference>
<name>A0AAR2JE83_PYGNA</name>
<proteinExistence type="predicted"/>
<dbReference type="AlphaFoldDB" id="A0AAR2JE83"/>
<reference evidence="4 5" key="1">
    <citation type="submission" date="2020-10" db="EMBL/GenBank/DDBJ databases">
        <title>Pygocentrus nattereri (red-bellied piranha) genome, fPygNat1, primary haplotype.</title>
        <authorList>
            <person name="Myers G."/>
            <person name="Meyer A."/>
            <person name="Karagic N."/>
            <person name="Pippel M."/>
            <person name="Winkler S."/>
            <person name="Tracey A."/>
            <person name="Wood J."/>
            <person name="Formenti G."/>
            <person name="Howe K."/>
            <person name="Fedrigo O."/>
            <person name="Jarvis E.D."/>
        </authorList>
    </citation>
    <scope>NUCLEOTIDE SEQUENCE [LARGE SCALE GENOMIC DNA]</scope>
</reference>
<dbReference type="PANTHER" id="PTHR23095">
    <property type="entry name" value="PARANEOPLASTIC ANTIGEN"/>
    <property type="match status" value="1"/>
</dbReference>
<feature type="region of interest" description="Disordered" evidence="1">
    <location>
        <begin position="319"/>
        <end position="338"/>
    </location>
</feature>
<dbReference type="InterPro" id="IPR048271">
    <property type="entry name" value="PNMA_N"/>
</dbReference>
<dbReference type="InterPro" id="IPR048270">
    <property type="entry name" value="PNMA_C"/>
</dbReference>
<evidence type="ECO:0000313" key="4">
    <source>
        <dbReference type="Ensembl" id="ENSPNAP00000048166.1"/>
    </source>
</evidence>
<reference evidence="4" key="2">
    <citation type="submission" date="2025-08" db="UniProtKB">
        <authorList>
            <consortium name="Ensembl"/>
        </authorList>
    </citation>
    <scope>IDENTIFICATION</scope>
</reference>
<dbReference type="Pfam" id="PF20846">
    <property type="entry name" value="PNMA_N"/>
    <property type="match status" value="1"/>
</dbReference>
<dbReference type="Ensembl" id="ENSPNAT00000077951.1">
    <property type="protein sequence ID" value="ENSPNAP00000048166.1"/>
    <property type="gene ID" value="ENSPNAG00000032851.1"/>
</dbReference>
<evidence type="ECO:0000313" key="5">
    <source>
        <dbReference type="Proteomes" id="UP001501920"/>
    </source>
</evidence>
<accession>A0AAR2JE83</accession>
<dbReference type="GeneTree" id="ENSGT01030000234522"/>
<sequence>MAQLRHWCKGEGINPDNALLVKDIPDDTEVSFIEETLESVKALGRVRVRGRMYDPQLESLTVLCECREKVNVKTPPPDVLSSNTDRPWRLVGASAEQTTERNKPDENPVLSQAELAQTCAPDAIIRAVGELMEKQGRFIGESSAYRRLRTFSGVVPTPPGEEQLDSWLEQARLMVEASERPDKEKRMRILQSLKGAASEIVQAVRFNDPDATPQEYIDALENAFDTPETGEELYFAFRHLCQKPREKLSEFLRRIEKALNRVVQRGGLPASAANGARLEQLIKGATTSDLMLLNLRLRERKNSPPNFLQLLNEIRSEEGYEASRHKLSSSGEGDFPRN</sequence>